<dbReference type="Pfam" id="PF00076">
    <property type="entry name" value="RRM_1"/>
    <property type="match status" value="3"/>
</dbReference>
<feature type="compositionally biased region" description="Acidic residues" evidence="3">
    <location>
        <begin position="101"/>
        <end position="153"/>
    </location>
</feature>
<evidence type="ECO:0000256" key="2">
    <source>
        <dbReference type="PROSITE-ProRule" id="PRU00176"/>
    </source>
</evidence>
<dbReference type="AlphaFoldDB" id="A0AA38GT01"/>
<organism evidence="5 6">
    <name type="scientific">Taxus chinensis</name>
    <name type="common">Chinese yew</name>
    <name type="synonym">Taxus wallichiana var. chinensis</name>
    <dbReference type="NCBI Taxonomy" id="29808"/>
    <lineage>
        <taxon>Eukaryota</taxon>
        <taxon>Viridiplantae</taxon>
        <taxon>Streptophyta</taxon>
        <taxon>Embryophyta</taxon>
        <taxon>Tracheophyta</taxon>
        <taxon>Spermatophyta</taxon>
        <taxon>Pinopsida</taxon>
        <taxon>Pinidae</taxon>
        <taxon>Conifers II</taxon>
        <taxon>Cupressales</taxon>
        <taxon>Taxaceae</taxon>
        <taxon>Taxus</taxon>
    </lineage>
</organism>
<evidence type="ECO:0000256" key="3">
    <source>
        <dbReference type="SAM" id="MobiDB-lite"/>
    </source>
</evidence>
<dbReference type="SMART" id="SM00360">
    <property type="entry name" value="RRM"/>
    <property type="match status" value="3"/>
</dbReference>
<dbReference type="EMBL" id="JAHRHJ020000001">
    <property type="protein sequence ID" value="KAH9328229.1"/>
    <property type="molecule type" value="Genomic_DNA"/>
</dbReference>
<feature type="non-terminal residue" evidence="5">
    <location>
        <position position="727"/>
    </location>
</feature>
<keyword evidence="6" id="KW-1185">Reference proteome</keyword>
<dbReference type="InterPro" id="IPR012677">
    <property type="entry name" value="Nucleotide-bd_a/b_plait_sf"/>
</dbReference>
<feature type="compositionally biased region" description="Basic residues" evidence="3">
    <location>
        <begin position="467"/>
        <end position="479"/>
    </location>
</feature>
<dbReference type="CDD" id="cd00590">
    <property type="entry name" value="RRM_SF"/>
    <property type="match status" value="1"/>
</dbReference>
<evidence type="ECO:0000259" key="4">
    <source>
        <dbReference type="PROSITE" id="PS50102"/>
    </source>
</evidence>
<feature type="domain" description="RRM" evidence="4">
    <location>
        <begin position="184"/>
        <end position="262"/>
    </location>
</feature>
<feature type="domain" description="RRM" evidence="4">
    <location>
        <begin position="264"/>
        <end position="348"/>
    </location>
</feature>
<dbReference type="SUPFAM" id="SSF54928">
    <property type="entry name" value="RNA-binding domain, RBD"/>
    <property type="match status" value="2"/>
</dbReference>
<proteinExistence type="predicted"/>
<dbReference type="Proteomes" id="UP000824469">
    <property type="component" value="Unassembled WGS sequence"/>
</dbReference>
<feature type="compositionally biased region" description="Basic and acidic residues" evidence="3">
    <location>
        <begin position="498"/>
        <end position="538"/>
    </location>
</feature>
<evidence type="ECO:0000313" key="5">
    <source>
        <dbReference type="EMBL" id="KAH9328229.1"/>
    </source>
</evidence>
<sequence>MPPRAAKKSTPSAAPKKAAAKPKQLAKAEETAAALKAEVKEEPTTATAEEQKEEAKPAVDSADEPVKEDEEKPDGDKDGNEHDLGEDAEESIKEEATNMDTNEDGLGEDGDEEEGNEDDKTQDEEEGDGQAGEDDGAEEEEDQGEEDEGEDAEEGHVGGEGDEDVCQANDIPAPLKDRQKQKEFEIFVGGLNKDANEEDLKKVFGEVGEIKEVRMSRNPTTQKNKGFAFIRYATVEQAKKALTELKNPQVREKQCGVSPSQDNDTLYVGNICKTWTKETVIEKLKEYEVENFEEMALMDDTKNEGQNRGFVFLEFTTHQDAMNAFRRLQKRDAVFGCDRSAKVAFAENSIRADEEAMSQVKTVFIDGLTEVWDEERIKEEFKKYGEIEKVQLSRNMSKSKRKDYGFVQFTSREDALACVEGVNKSELGEGDIKIKANLAKPQHKGRGKQGFRGGYPIGDDSTDNKPRKGRMSRRFRSKGLRGQAGRGPAGHRGKIPGRGKEVRDGKKDKAAETIQDKSKSISKKDNEKKRNRDNEKRGRGGQVSGSRQDHNKSRRFSQSGRAPPRVSSRNLPYPRDSYTRHLELVNSYIGEAGRPYGAISGSKRPYSAVDDVPRYADPALRNSRARVDYDVGGASLYAGAAYGQSVRLGRAPEASYGGHPRGSYGYDRDVGYGRSSLAGAGVGGVYSSGYATSSIPGRTDIAGSSYSALYPSRTSGAGYLPGRGSGS</sequence>
<feature type="compositionally biased region" description="Low complexity" evidence="3">
    <location>
        <begin position="8"/>
        <end position="36"/>
    </location>
</feature>
<keyword evidence="1 2" id="KW-0694">RNA-binding</keyword>
<feature type="compositionally biased region" description="Acidic residues" evidence="3">
    <location>
        <begin position="61"/>
        <end position="73"/>
    </location>
</feature>
<feature type="region of interest" description="Disordered" evidence="3">
    <location>
        <begin position="1"/>
        <end position="179"/>
    </location>
</feature>
<dbReference type="FunFam" id="3.30.70.330:FF:000187">
    <property type="entry name" value="Heterogeneous nuclear ribonucleoprotein Q"/>
    <property type="match status" value="1"/>
</dbReference>
<evidence type="ECO:0000256" key="1">
    <source>
        <dbReference type="ARBA" id="ARBA00022884"/>
    </source>
</evidence>
<dbReference type="GO" id="GO:0003723">
    <property type="term" value="F:RNA binding"/>
    <property type="evidence" value="ECO:0007669"/>
    <property type="project" value="UniProtKB-UniRule"/>
</dbReference>
<accession>A0AA38GT01</accession>
<gene>
    <name evidence="5" type="ORF">KI387_000337</name>
</gene>
<feature type="region of interest" description="Disordered" evidence="3">
    <location>
        <begin position="438"/>
        <end position="575"/>
    </location>
</feature>
<dbReference type="OMA" id="LEFTTHQ"/>
<feature type="domain" description="RRM" evidence="4">
    <location>
        <begin position="361"/>
        <end position="441"/>
    </location>
</feature>
<evidence type="ECO:0000313" key="6">
    <source>
        <dbReference type="Proteomes" id="UP000824469"/>
    </source>
</evidence>
<name>A0AA38GT01_TAXCH</name>
<comment type="caution">
    <text evidence="5">The sequence shown here is derived from an EMBL/GenBank/DDBJ whole genome shotgun (WGS) entry which is preliminary data.</text>
</comment>
<dbReference type="InterPro" id="IPR000504">
    <property type="entry name" value="RRM_dom"/>
</dbReference>
<feature type="compositionally biased region" description="Basic and acidic residues" evidence="3">
    <location>
        <begin position="74"/>
        <end position="96"/>
    </location>
</feature>
<dbReference type="InterPro" id="IPR035979">
    <property type="entry name" value="RBD_domain_sf"/>
</dbReference>
<protein>
    <recommendedName>
        <fullName evidence="4">RRM domain-containing protein</fullName>
    </recommendedName>
</protein>
<feature type="compositionally biased region" description="Basic and acidic residues" evidence="3">
    <location>
        <begin position="37"/>
        <end position="57"/>
    </location>
</feature>
<reference evidence="5 6" key="1">
    <citation type="journal article" date="2021" name="Nat. Plants">
        <title>The Taxus genome provides insights into paclitaxel biosynthesis.</title>
        <authorList>
            <person name="Xiong X."/>
            <person name="Gou J."/>
            <person name="Liao Q."/>
            <person name="Li Y."/>
            <person name="Zhou Q."/>
            <person name="Bi G."/>
            <person name="Li C."/>
            <person name="Du R."/>
            <person name="Wang X."/>
            <person name="Sun T."/>
            <person name="Guo L."/>
            <person name="Liang H."/>
            <person name="Lu P."/>
            <person name="Wu Y."/>
            <person name="Zhang Z."/>
            <person name="Ro D.K."/>
            <person name="Shang Y."/>
            <person name="Huang S."/>
            <person name="Yan J."/>
        </authorList>
    </citation>
    <scope>NUCLEOTIDE SEQUENCE [LARGE SCALE GENOMIC DNA]</scope>
    <source>
        <strain evidence="5">Ta-2019</strain>
    </source>
</reference>
<dbReference type="PROSITE" id="PS50102">
    <property type="entry name" value="RRM"/>
    <property type="match status" value="3"/>
</dbReference>
<dbReference type="Gene3D" id="3.30.70.330">
    <property type="match status" value="3"/>
</dbReference>
<dbReference type="PANTHER" id="PTHR21245">
    <property type="entry name" value="HETEROGENEOUS NUCLEAR RIBONUCLEOPROTEIN"/>
    <property type="match status" value="1"/>
</dbReference>